<proteinExistence type="predicted"/>
<dbReference type="AlphaFoldDB" id="E1TAN4"/>
<dbReference type="KEGG" id="bgf:BC1003_3116"/>
<evidence type="ECO:0000313" key="1">
    <source>
        <dbReference type="EMBL" id="ADN59063.1"/>
    </source>
</evidence>
<dbReference type="HOGENOM" id="CLU_2506420_0_0_4"/>
<name>E1TAN4_BURSG</name>
<sequence length="85" mass="8889">MVLVGQDSLAHLHTALAACAQLQSFAPNLWLDAGGVPVTPFTDADLEGLAQAIASRPLPTYETLLLKIGEVMSASTVDEAQAIGW</sequence>
<dbReference type="EMBL" id="CP002217">
    <property type="protein sequence ID" value="ADN59063.1"/>
    <property type="molecule type" value="Genomic_DNA"/>
</dbReference>
<gene>
    <name evidence="1" type="ordered locus">BC1003_3116</name>
</gene>
<reference evidence="1" key="1">
    <citation type="submission" date="2010-09" db="EMBL/GenBank/DDBJ databases">
        <title>Complete sequence of chromosome1 of Burkholderia sp. CCGE1003.</title>
        <authorList>
            <consortium name="US DOE Joint Genome Institute"/>
            <person name="Lucas S."/>
            <person name="Copeland A."/>
            <person name="Lapidus A."/>
            <person name="Cheng J.-F."/>
            <person name="Bruce D."/>
            <person name="Goodwin L."/>
            <person name="Pitluck S."/>
            <person name="Daligault H."/>
            <person name="Davenport K."/>
            <person name="Detter J.C."/>
            <person name="Han C."/>
            <person name="Tapia R."/>
            <person name="Land M."/>
            <person name="Hauser L."/>
            <person name="Jeffries C."/>
            <person name="Kyrpides N."/>
            <person name="Ivanova N."/>
            <person name="Ovchinnikova G."/>
            <person name="Martinez-Romero E."/>
            <person name="Rogel M.A."/>
            <person name="Auchtung J."/>
            <person name="Tiedje J.M."/>
            <person name="Woyke T."/>
        </authorList>
    </citation>
    <scope>NUCLEOTIDE SEQUENCE</scope>
    <source>
        <strain evidence="1">CCGE1003</strain>
    </source>
</reference>
<accession>E1TAN4</accession>
<organism evidence="1">
    <name type="scientific">Burkholderia sp. (strain CCGE1003)</name>
    <dbReference type="NCBI Taxonomy" id="640512"/>
    <lineage>
        <taxon>Bacteria</taxon>
        <taxon>Pseudomonadati</taxon>
        <taxon>Pseudomonadota</taxon>
        <taxon>Betaproteobacteria</taxon>
        <taxon>Burkholderiales</taxon>
        <taxon>Burkholderiaceae</taxon>
        <taxon>Burkholderia</taxon>
    </lineage>
</organism>
<protein>
    <submittedName>
        <fullName evidence="1">ECF subfamily RNA polymerase sigma-24 factor</fullName>
    </submittedName>
</protein>